<reference evidence="4 5" key="1">
    <citation type="submission" date="2021-01" db="EMBL/GenBank/DDBJ databases">
        <title>Genomic Encyclopedia of Type Strains, Phase IV (KMG-IV): sequencing the most valuable type-strain genomes for metagenomic binning, comparative biology and taxonomic classification.</title>
        <authorList>
            <person name="Goeker M."/>
        </authorList>
    </citation>
    <scope>NUCLEOTIDE SEQUENCE [LARGE SCALE GENOMIC DNA]</scope>
    <source>
        <strain evidence="4 5">DSM 24436</strain>
    </source>
</reference>
<keyword evidence="5" id="KW-1185">Reference proteome</keyword>
<feature type="transmembrane region" description="Helical" evidence="1">
    <location>
        <begin position="295"/>
        <end position="316"/>
    </location>
</feature>
<keyword evidence="1" id="KW-0472">Membrane</keyword>
<dbReference type="RefSeq" id="WP_204665061.1">
    <property type="nucleotide sequence ID" value="NZ_JAFBDT010000024.1"/>
</dbReference>
<evidence type="ECO:0000259" key="2">
    <source>
        <dbReference type="Pfam" id="PF07238"/>
    </source>
</evidence>
<keyword evidence="4" id="KW-0966">Cell projection</keyword>
<dbReference type="InterPro" id="IPR009926">
    <property type="entry name" value="T3SS_YcgR_PilZN"/>
</dbReference>
<feature type="transmembrane region" description="Helical" evidence="1">
    <location>
        <begin position="328"/>
        <end position="351"/>
    </location>
</feature>
<feature type="domain" description="Type III secretion system flagellar brake protein YcgR PilZN" evidence="3">
    <location>
        <begin position="28"/>
        <end position="100"/>
    </location>
</feature>
<evidence type="ECO:0000259" key="3">
    <source>
        <dbReference type="Pfam" id="PF12945"/>
    </source>
</evidence>
<evidence type="ECO:0000313" key="5">
    <source>
        <dbReference type="Proteomes" id="UP000767854"/>
    </source>
</evidence>
<comment type="caution">
    <text evidence="4">The sequence shown here is derived from an EMBL/GenBank/DDBJ whole genome shotgun (WGS) entry which is preliminary data.</text>
</comment>
<proteinExistence type="predicted"/>
<dbReference type="EMBL" id="JAFBDT010000024">
    <property type="protein sequence ID" value="MBM7562633.1"/>
    <property type="molecule type" value="Genomic_DNA"/>
</dbReference>
<evidence type="ECO:0000256" key="1">
    <source>
        <dbReference type="SAM" id="Phobius"/>
    </source>
</evidence>
<dbReference type="Proteomes" id="UP000767854">
    <property type="component" value="Unassembled WGS sequence"/>
</dbReference>
<keyword evidence="4" id="KW-0969">Cilium</keyword>
<keyword evidence="1" id="KW-0812">Transmembrane</keyword>
<protein>
    <submittedName>
        <fullName evidence="4">C-di-GMP-binding flagellar brake protein YcgR</fullName>
    </submittedName>
</protein>
<gene>
    <name evidence="4" type="ORF">JOC49_002194</name>
</gene>
<dbReference type="Pfam" id="PF12945">
    <property type="entry name" value="PilZNR"/>
    <property type="match status" value="1"/>
</dbReference>
<accession>A0ABS2MT72</accession>
<feature type="domain" description="PilZ" evidence="2">
    <location>
        <begin position="108"/>
        <end position="214"/>
    </location>
</feature>
<dbReference type="Pfam" id="PF07238">
    <property type="entry name" value="PilZ"/>
    <property type="match status" value="1"/>
</dbReference>
<feature type="transmembrane region" description="Helical" evidence="1">
    <location>
        <begin position="250"/>
        <end position="271"/>
    </location>
</feature>
<dbReference type="InterPro" id="IPR009875">
    <property type="entry name" value="PilZ_domain"/>
</dbReference>
<name>A0ABS2MT72_9FIRM</name>
<sequence>MALDQILKPAHSIELVVKNTLSDRDSDKLHLKTMIENNLSNGEISVLAPVYQGNTYPIHPGDSVEVVFHSDDENEGLFSVTCRVKSRFIKENLPILILSFTSEPIKIQRREAFRVKLYDTYTFNWNGFPHTLVTKDMSFTGMLVLTDIKLPVGSAFNIEFDGNTEEPVNLNKIFTLHCKVLESSPELEIRRYRTRILFDGLTQSETKILLQYLYSKQSEILHMNPEYETFIERAFPKDRRVMADPVRVRINSIGLLSMFISFIAFVLLLFAQPKSLYSLDLFFGYYRPAIWQTRYLTLTLIALGIGILTGIVGLILNSTRLKRKNDTLNLGIVISLISNFLMLAIVLYFIVANDLILF</sequence>
<keyword evidence="1" id="KW-1133">Transmembrane helix</keyword>
<organism evidence="4 5">
    <name type="scientific">Fusibacter tunisiensis</name>
    <dbReference type="NCBI Taxonomy" id="1008308"/>
    <lineage>
        <taxon>Bacteria</taxon>
        <taxon>Bacillati</taxon>
        <taxon>Bacillota</taxon>
        <taxon>Clostridia</taxon>
        <taxon>Eubacteriales</taxon>
        <taxon>Eubacteriales Family XII. Incertae Sedis</taxon>
        <taxon>Fusibacter</taxon>
    </lineage>
</organism>
<keyword evidence="4" id="KW-0282">Flagellum</keyword>
<evidence type="ECO:0000313" key="4">
    <source>
        <dbReference type="EMBL" id="MBM7562633.1"/>
    </source>
</evidence>